<dbReference type="SUPFAM" id="SSF52833">
    <property type="entry name" value="Thioredoxin-like"/>
    <property type="match status" value="1"/>
</dbReference>
<protein>
    <recommendedName>
        <fullName evidence="1">glutathione transferase</fullName>
        <ecNumber evidence="1">2.5.1.18</ecNumber>
    </recommendedName>
</protein>
<comment type="similarity">
    <text evidence="3">Belongs to the GST superfamily. Sigma family.</text>
</comment>
<dbReference type="EC" id="2.5.1.18" evidence="1"/>
<dbReference type="InterPro" id="IPR050213">
    <property type="entry name" value="GST_superfamily"/>
</dbReference>
<accession>A0A183BI77</accession>
<comment type="catalytic activity">
    <reaction evidence="4">
        <text>RX + glutathione = an S-substituted glutathione + a halide anion + H(+)</text>
        <dbReference type="Rhea" id="RHEA:16437"/>
        <dbReference type="ChEBI" id="CHEBI:15378"/>
        <dbReference type="ChEBI" id="CHEBI:16042"/>
        <dbReference type="ChEBI" id="CHEBI:17792"/>
        <dbReference type="ChEBI" id="CHEBI:57925"/>
        <dbReference type="ChEBI" id="CHEBI:90779"/>
        <dbReference type="EC" id="2.5.1.18"/>
    </reaction>
</comment>
<evidence type="ECO:0000256" key="3">
    <source>
        <dbReference type="ARBA" id="ARBA00038317"/>
    </source>
</evidence>
<reference evidence="8" key="2">
    <citation type="submission" date="2016-06" db="UniProtKB">
        <authorList>
            <consortium name="WormBaseParasite"/>
        </authorList>
    </citation>
    <scope>IDENTIFICATION</scope>
</reference>
<organism evidence="7 8">
    <name type="scientific">Globodera pallida</name>
    <name type="common">Potato cyst nematode worm</name>
    <name type="synonym">Heterodera pallida</name>
    <dbReference type="NCBI Taxonomy" id="36090"/>
    <lineage>
        <taxon>Eukaryota</taxon>
        <taxon>Metazoa</taxon>
        <taxon>Ecdysozoa</taxon>
        <taxon>Nematoda</taxon>
        <taxon>Chromadorea</taxon>
        <taxon>Rhabditida</taxon>
        <taxon>Tylenchina</taxon>
        <taxon>Tylenchomorpha</taxon>
        <taxon>Tylenchoidea</taxon>
        <taxon>Heteroderidae</taxon>
        <taxon>Heteroderinae</taxon>
        <taxon>Globodera</taxon>
    </lineage>
</organism>
<dbReference type="CDD" id="cd03039">
    <property type="entry name" value="GST_N_Sigma_like"/>
    <property type="match status" value="1"/>
</dbReference>
<sequence length="206" mass="24016">MVQYKLYYFDVRGIGEPIRLLLHYVGQQFEDVRFGKEEWPTKYKSKFFYGKAPVLEVDGKQLGQSTTILRFLAEKFALAGKDEWEKAKADEIINFQKDANTELAPYLYVKIGLREGDLDKLRVEVLEPGVKRIFPLFEALLKESGSDYMLPSGLSMVDFQVGNFLYTFTKLEPDTIKAYPELIKYVERVHALPQLQKYLKLRPQDR</sequence>
<name>A0A183BI77_GLOPA</name>
<dbReference type="InterPro" id="IPR036249">
    <property type="entry name" value="Thioredoxin-like_sf"/>
</dbReference>
<dbReference type="Pfam" id="PF02798">
    <property type="entry name" value="GST_N"/>
    <property type="match status" value="1"/>
</dbReference>
<dbReference type="AlphaFoldDB" id="A0A183BI77"/>
<dbReference type="SFLD" id="SFLDG00363">
    <property type="entry name" value="AMPS_(cytGST):_Alpha-__Mu-__Pi"/>
    <property type="match status" value="1"/>
</dbReference>
<keyword evidence="7" id="KW-1185">Reference proteome</keyword>
<dbReference type="CDD" id="cd03192">
    <property type="entry name" value="GST_C_Sigma_like"/>
    <property type="match status" value="1"/>
</dbReference>
<evidence type="ECO:0000259" key="6">
    <source>
        <dbReference type="PROSITE" id="PS50405"/>
    </source>
</evidence>
<evidence type="ECO:0000259" key="5">
    <source>
        <dbReference type="PROSITE" id="PS50404"/>
    </source>
</evidence>
<proteinExistence type="inferred from homology"/>
<dbReference type="WBParaSite" id="GPLIN_000030600">
    <property type="protein sequence ID" value="GPLIN_000030600"/>
    <property type="gene ID" value="GPLIN_000030600"/>
</dbReference>
<dbReference type="PROSITE" id="PS50404">
    <property type="entry name" value="GST_NTER"/>
    <property type="match status" value="1"/>
</dbReference>
<evidence type="ECO:0000256" key="2">
    <source>
        <dbReference type="ARBA" id="ARBA00022679"/>
    </source>
</evidence>
<keyword evidence="2" id="KW-0808">Transferase</keyword>
<dbReference type="Proteomes" id="UP000050741">
    <property type="component" value="Unassembled WGS sequence"/>
</dbReference>
<evidence type="ECO:0000313" key="7">
    <source>
        <dbReference type="Proteomes" id="UP000050741"/>
    </source>
</evidence>
<dbReference type="SFLD" id="SFLDG01205">
    <property type="entry name" value="AMPS.1"/>
    <property type="match status" value="1"/>
</dbReference>
<feature type="domain" description="GST N-terminal" evidence="5">
    <location>
        <begin position="2"/>
        <end position="80"/>
    </location>
</feature>
<dbReference type="GO" id="GO:0006749">
    <property type="term" value="P:glutathione metabolic process"/>
    <property type="evidence" value="ECO:0007669"/>
    <property type="project" value="TreeGrafter"/>
</dbReference>
<dbReference type="InterPro" id="IPR040079">
    <property type="entry name" value="Glutathione_S-Trfase"/>
</dbReference>
<evidence type="ECO:0000313" key="8">
    <source>
        <dbReference type="WBParaSite" id="GPLIN_000030600"/>
    </source>
</evidence>
<dbReference type="InterPro" id="IPR010987">
    <property type="entry name" value="Glutathione-S-Trfase_C-like"/>
</dbReference>
<dbReference type="FunFam" id="3.40.30.10:FF:000258">
    <property type="entry name" value="Glutathione S-transferase"/>
    <property type="match status" value="1"/>
</dbReference>
<dbReference type="PANTHER" id="PTHR11571">
    <property type="entry name" value="GLUTATHIONE S-TRANSFERASE"/>
    <property type="match status" value="1"/>
</dbReference>
<evidence type="ECO:0000256" key="4">
    <source>
        <dbReference type="ARBA" id="ARBA00047960"/>
    </source>
</evidence>
<dbReference type="Pfam" id="PF14497">
    <property type="entry name" value="GST_C_3"/>
    <property type="match status" value="1"/>
</dbReference>
<reference evidence="7" key="1">
    <citation type="submission" date="2014-05" db="EMBL/GenBank/DDBJ databases">
        <title>The genome and life-stage specific transcriptomes of Globodera pallida elucidate key aspects of plant parasitism by a cyst nematode.</title>
        <authorList>
            <person name="Cotton J.A."/>
            <person name="Lilley C.J."/>
            <person name="Jones L.M."/>
            <person name="Kikuchi T."/>
            <person name="Reid A.J."/>
            <person name="Thorpe P."/>
            <person name="Tsai I.J."/>
            <person name="Beasley H."/>
            <person name="Blok V."/>
            <person name="Cock P.J.A."/>
            <person name="Van den Akker S.E."/>
            <person name="Holroyd N."/>
            <person name="Hunt M."/>
            <person name="Mantelin S."/>
            <person name="Naghra H."/>
            <person name="Pain A."/>
            <person name="Palomares-Rius J.E."/>
            <person name="Zarowiecki M."/>
            <person name="Berriman M."/>
            <person name="Jones J.T."/>
            <person name="Urwin P.E."/>
        </authorList>
    </citation>
    <scope>NUCLEOTIDE SEQUENCE [LARGE SCALE GENOMIC DNA]</scope>
    <source>
        <strain evidence="7">Lindley</strain>
    </source>
</reference>
<feature type="domain" description="GST C-terminal" evidence="6">
    <location>
        <begin position="82"/>
        <end position="206"/>
    </location>
</feature>
<dbReference type="PANTHER" id="PTHR11571:SF224">
    <property type="entry name" value="HEMATOPOIETIC PROSTAGLANDIN D SYNTHASE"/>
    <property type="match status" value="1"/>
</dbReference>
<dbReference type="InterPro" id="IPR004046">
    <property type="entry name" value="GST_C"/>
</dbReference>
<dbReference type="GO" id="GO:0004364">
    <property type="term" value="F:glutathione transferase activity"/>
    <property type="evidence" value="ECO:0007669"/>
    <property type="project" value="UniProtKB-EC"/>
</dbReference>
<dbReference type="Gene3D" id="3.40.30.10">
    <property type="entry name" value="Glutaredoxin"/>
    <property type="match status" value="1"/>
</dbReference>
<dbReference type="Gene3D" id="1.20.1050.10">
    <property type="match status" value="1"/>
</dbReference>
<evidence type="ECO:0000256" key="1">
    <source>
        <dbReference type="ARBA" id="ARBA00012452"/>
    </source>
</evidence>
<dbReference type="SUPFAM" id="SSF47616">
    <property type="entry name" value="GST C-terminal domain-like"/>
    <property type="match status" value="1"/>
</dbReference>
<dbReference type="InterPro" id="IPR036282">
    <property type="entry name" value="Glutathione-S-Trfase_C_sf"/>
</dbReference>
<dbReference type="InterPro" id="IPR004045">
    <property type="entry name" value="Glutathione_S-Trfase_N"/>
</dbReference>
<dbReference type="SFLD" id="SFLDS00019">
    <property type="entry name" value="Glutathione_Transferase_(cytos"/>
    <property type="match status" value="1"/>
</dbReference>
<dbReference type="PROSITE" id="PS50405">
    <property type="entry name" value="GST_CTER"/>
    <property type="match status" value="1"/>
</dbReference>